<dbReference type="EnsemblPlants" id="EMT31702">
    <property type="protein sequence ID" value="EMT31702"/>
    <property type="gene ID" value="F775_03295"/>
</dbReference>
<sequence length="453" mass="50949">MKRPFLNLVLGSHKTGSFALRRIKTASFFHPKKQSGCPTPAAVELAELPEPTVSYGAPPCLEEGRAGTGRMTMRFMPLGSNADKIVSTDQDGNVLLYDACVNKVRSLPRLTGRMRSPIPIAAGDALYLIEACPRKTDPDQPHQCSFKALIHGEPPEGVSGSPGWHWHTLPPPPYVDDSGYELKNGPSSGGCRIASWAVVGDSIWIDHDHKTTYSFDRTSREWSYADGQIGNMLGRAEHVPERDRLFGFRFVSSGDNQLFCASDPKERPTLQDSDSVWEEEAPEEEPRGWSPDFARAPGDWHSHHLVHLGSGRFCTARFYDRAGERFAVFAGVEVDRGLNMVKHKSLRYSFRRYVQFVVKVMPPSHMIPKYHGVRQKGNKWLERRSTLGQDPALRLSVDPQVMEMDKMMLMTFEAMKKAKEDPIDRAEFESEENEPAPHEALVVVRLTWFDGID</sequence>
<evidence type="ECO:0008006" key="2">
    <source>
        <dbReference type="Google" id="ProtNLM"/>
    </source>
</evidence>
<accession>M8CVN2</accession>
<dbReference type="ExpressionAtlas" id="M8CVN2">
    <property type="expression patterns" value="baseline"/>
</dbReference>
<dbReference type="PANTHER" id="PTHR33085">
    <property type="entry name" value="OS12G0113100 PROTEIN-RELATED"/>
    <property type="match status" value="1"/>
</dbReference>
<dbReference type="AlphaFoldDB" id="M8CVN2"/>
<proteinExistence type="predicted"/>
<reference evidence="1" key="1">
    <citation type="submission" date="2015-06" db="UniProtKB">
        <authorList>
            <consortium name="EnsemblPlants"/>
        </authorList>
    </citation>
    <scope>IDENTIFICATION</scope>
</reference>
<organism evidence="1">
    <name type="scientific">Aegilops tauschii</name>
    <name type="common">Tausch's goatgrass</name>
    <name type="synonym">Aegilops squarrosa</name>
    <dbReference type="NCBI Taxonomy" id="37682"/>
    <lineage>
        <taxon>Eukaryota</taxon>
        <taxon>Viridiplantae</taxon>
        <taxon>Streptophyta</taxon>
        <taxon>Embryophyta</taxon>
        <taxon>Tracheophyta</taxon>
        <taxon>Spermatophyta</taxon>
        <taxon>Magnoliopsida</taxon>
        <taxon>Liliopsida</taxon>
        <taxon>Poales</taxon>
        <taxon>Poaceae</taxon>
        <taxon>BOP clade</taxon>
        <taxon>Pooideae</taxon>
        <taxon>Triticodae</taxon>
        <taxon>Triticeae</taxon>
        <taxon>Triticinae</taxon>
        <taxon>Aegilops</taxon>
    </lineage>
</organism>
<protein>
    <recommendedName>
        <fullName evidence="2">DUF1618 domain-containing protein</fullName>
    </recommendedName>
</protein>
<dbReference type="InterPro" id="IPR012871">
    <property type="entry name" value="DUF1668_ORYSA"/>
</dbReference>
<evidence type="ECO:0000313" key="1">
    <source>
        <dbReference type="EnsemblPlants" id="EMT31702"/>
    </source>
</evidence>
<name>M8CVN2_AEGTA</name>
<dbReference type="PANTHER" id="PTHR33085:SF126">
    <property type="entry name" value="EXPRESSED PROTEIN"/>
    <property type="match status" value="1"/>
</dbReference>
<dbReference type="Pfam" id="PF07893">
    <property type="entry name" value="DUF1668"/>
    <property type="match status" value="1"/>
</dbReference>